<evidence type="ECO:0000256" key="9">
    <source>
        <dbReference type="ARBA" id="ARBA00022786"/>
    </source>
</evidence>
<feature type="compositionally biased region" description="Polar residues" evidence="15">
    <location>
        <begin position="260"/>
        <end position="277"/>
    </location>
</feature>
<feature type="compositionally biased region" description="Basic residues" evidence="15">
    <location>
        <begin position="39"/>
        <end position="54"/>
    </location>
</feature>
<protein>
    <recommendedName>
        <fullName evidence="13">E3 ubiquitin-protein ligase Hakai</fullName>
        <ecNumber evidence="4">2.3.2.27</ecNumber>
    </recommendedName>
</protein>
<sequence length="577" mass="63990">MVSVFIMEADQELELDAEVEMATSSPRPQRKNISLKLKTPAKAKRGRKLSRSSRVKKEENEMPLTEEDILDTPIFKSMETGEPFHQSQRLRWDHKVHLLGEKVVDPLIHCCEICSLPILIYGRMIQCKHVFCFNCAKKTERKCPRCGDPVQRIEQSALGTVFICTYGGTKHGASGCRRTYLSQRDLNAHIGHRHLKSALDQSKSHTQSHSHSSSQSHQNQPASQPLPKEHSTQSQPLTSTSVTLSSVESYTTSTNRQHHPSSSDLLQHTNSVVQPRSSHGEMMYQQQQQRLPPEVGMLQQQSQQTRQAMPHLQGPPPILPSTNVPPPGHPHLSQPPPALTLQQPVSSHHDTYQSSIPVMTTRTNLITIPIQDDSDYRRHDQGMYHSMPPNRPQPTSFPSSHPLPMSHGPPPPQQQYPQVSIPPSIRQAPPPNYSGSQMSLTGQVPTYSSQSVQPSMQLPNTAYTTSVSHTPTPRPGAPPMGTLAPVSLHNPSVPPPRMNIPGPIPTGQPPPRFPGTHGHYEDTSVSQQFGQPSQLSPHMHWSSPPPRGPPPPTGPRPTGAQLPPPTQRPPSDYNKYY</sequence>
<feature type="region of interest" description="Disordered" evidence="15">
    <location>
        <begin position="21"/>
        <end position="63"/>
    </location>
</feature>
<dbReference type="AlphaFoldDB" id="A0ABD3USJ4"/>
<comment type="similarity">
    <text evidence="12">Belongs to the Hakai family.</text>
</comment>
<feature type="compositionally biased region" description="Polar residues" evidence="15">
    <location>
        <begin position="523"/>
        <end position="536"/>
    </location>
</feature>
<comment type="pathway">
    <text evidence="3">Protein modification; protein ubiquitination.</text>
</comment>
<evidence type="ECO:0000256" key="7">
    <source>
        <dbReference type="ARBA" id="ARBA00022723"/>
    </source>
</evidence>
<dbReference type="CDD" id="cd16508">
    <property type="entry name" value="RING-HC_HAKAI-like"/>
    <property type="match status" value="1"/>
</dbReference>
<organism evidence="17 18">
    <name type="scientific">Sinanodonta woodiana</name>
    <name type="common">Chinese pond mussel</name>
    <name type="synonym">Anodonta woodiana</name>
    <dbReference type="NCBI Taxonomy" id="1069815"/>
    <lineage>
        <taxon>Eukaryota</taxon>
        <taxon>Metazoa</taxon>
        <taxon>Spiralia</taxon>
        <taxon>Lophotrochozoa</taxon>
        <taxon>Mollusca</taxon>
        <taxon>Bivalvia</taxon>
        <taxon>Autobranchia</taxon>
        <taxon>Heteroconchia</taxon>
        <taxon>Palaeoheterodonta</taxon>
        <taxon>Unionida</taxon>
        <taxon>Unionoidea</taxon>
        <taxon>Unionidae</taxon>
        <taxon>Unioninae</taxon>
        <taxon>Sinanodonta</taxon>
    </lineage>
</organism>
<evidence type="ECO:0000256" key="11">
    <source>
        <dbReference type="ARBA" id="ARBA00023242"/>
    </source>
</evidence>
<evidence type="ECO:0000313" key="18">
    <source>
        <dbReference type="Proteomes" id="UP001634394"/>
    </source>
</evidence>
<dbReference type="PANTHER" id="PTHR13480:SF0">
    <property type="entry name" value="E3 UBIQUITIN-PROTEIN LIGASE HAKAI"/>
    <property type="match status" value="1"/>
</dbReference>
<evidence type="ECO:0000256" key="15">
    <source>
        <dbReference type="SAM" id="MobiDB-lite"/>
    </source>
</evidence>
<feature type="domain" description="RING-type" evidence="16">
    <location>
        <begin position="111"/>
        <end position="146"/>
    </location>
</feature>
<evidence type="ECO:0000256" key="13">
    <source>
        <dbReference type="ARBA" id="ARBA00041081"/>
    </source>
</evidence>
<dbReference type="InterPro" id="IPR001841">
    <property type="entry name" value="Znf_RING"/>
</dbReference>
<dbReference type="GO" id="GO:0008270">
    <property type="term" value="F:zinc ion binding"/>
    <property type="evidence" value="ECO:0007669"/>
    <property type="project" value="UniProtKB-KW"/>
</dbReference>
<evidence type="ECO:0000256" key="4">
    <source>
        <dbReference type="ARBA" id="ARBA00012483"/>
    </source>
</evidence>
<feature type="compositionally biased region" description="Polar residues" evidence="15">
    <location>
        <begin position="298"/>
        <end position="307"/>
    </location>
</feature>
<dbReference type="Pfam" id="PF18408">
    <property type="entry name" value="zf_Hakai"/>
    <property type="match status" value="1"/>
</dbReference>
<evidence type="ECO:0000256" key="14">
    <source>
        <dbReference type="PROSITE-ProRule" id="PRU00175"/>
    </source>
</evidence>
<keyword evidence="8 14" id="KW-0863">Zinc-finger</keyword>
<dbReference type="SMART" id="SM00184">
    <property type="entry name" value="RING"/>
    <property type="match status" value="1"/>
</dbReference>
<keyword evidence="6" id="KW-0808">Transferase</keyword>
<comment type="caution">
    <text evidence="17">The sequence shown here is derived from an EMBL/GenBank/DDBJ whole genome shotgun (WGS) entry which is preliminary data.</text>
</comment>
<feature type="compositionally biased region" description="Low complexity" evidence="15">
    <location>
        <begin position="232"/>
        <end position="254"/>
    </location>
</feature>
<feature type="compositionally biased region" description="Polar residues" evidence="15">
    <location>
        <begin position="433"/>
        <end position="471"/>
    </location>
</feature>
<name>A0ABD3USJ4_SINWO</name>
<dbReference type="EMBL" id="JBJQND010000015">
    <property type="protein sequence ID" value="KAL3852454.1"/>
    <property type="molecule type" value="Genomic_DNA"/>
</dbReference>
<dbReference type="Proteomes" id="UP001634394">
    <property type="component" value="Unassembled WGS sequence"/>
</dbReference>
<keyword evidence="11" id="KW-0539">Nucleus</keyword>
<proteinExistence type="inferred from homology"/>
<accession>A0ABD3USJ4</accession>
<dbReference type="Gene3D" id="6.10.140.2210">
    <property type="match status" value="1"/>
</dbReference>
<feature type="region of interest" description="Disordered" evidence="15">
    <location>
        <begin position="198"/>
        <end position="333"/>
    </location>
</feature>
<keyword evidence="5" id="KW-0217">Developmental protein</keyword>
<feature type="compositionally biased region" description="Low complexity" evidence="15">
    <location>
        <begin position="204"/>
        <end position="223"/>
    </location>
</feature>
<dbReference type="SUPFAM" id="SSF57850">
    <property type="entry name" value="RING/U-box"/>
    <property type="match status" value="1"/>
</dbReference>
<comment type="subcellular location">
    <subcellularLocation>
        <location evidence="2">Nucleus</location>
    </subcellularLocation>
</comment>
<keyword evidence="7" id="KW-0479">Metal-binding</keyword>
<dbReference type="InterPro" id="IPR013083">
    <property type="entry name" value="Znf_RING/FYVE/PHD"/>
</dbReference>
<evidence type="ECO:0000256" key="6">
    <source>
        <dbReference type="ARBA" id="ARBA00022679"/>
    </source>
</evidence>
<dbReference type="PROSITE" id="PS00518">
    <property type="entry name" value="ZF_RING_1"/>
    <property type="match status" value="1"/>
</dbReference>
<dbReference type="InterPro" id="IPR017907">
    <property type="entry name" value="Znf_RING_CS"/>
</dbReference>
<comment type="catalytic activity">
    <reaction evidence="1">
        <text>S-ubiquitinyl-[E2 ubiquitin-conjugating enzyme]-L-cysteine + [acceptor protein]-L-lysine = [E2 ubiquitin-conjugating enzyme]-L-cysteine + N(6)-ubiquitinyl-[acceptor protein]-L-lysine.</text>
        <dbReference type="EC" id="2.3.2.27"/>
    </reaction>
</comment>
<dbReference type="InterPro" id="IPR040383">
    <property type="entry name" value="HAKAI/CBLL2"/>
</dbReference>
<keyword evidence="9" id="KW-0833">Ubl conjugation pathway</keyword>
<gene>
    <name evidence="17" type="ORF">ACJMK2_016088</name>
</gene>
<feature type="region of interest" description="Disordered" evidence="15">
    <location>
        <begin position="371"/>
        <end position="577"/>
    </location>
</feature>
<evidence type="ECO:0000256" key="8">
    <source>
        <dbReference type="ARBA" id="ARBA00022771"/>
    </source>
</evidence>
<feature type="compositionally biased region" description="Pro residues" evidence="15">
    <location>
        <begin position="313"/>
        <end position="333"/>
    </location>
</feature>
<dbReference type="GO" id="GO:0061630">
    <property type="term" value="F:ubiquitin protein ligase activity"/>
    <property type="evidence" value="ECO:0007669"/>
    <property type="project" value="UniProtKB-EC"/>
</dbReference>
<evidence type="ECO:0000256" key="10">
    <source>
        <dbReference type="ARBA" id="ARBA00022833"/>
    </source>
</evidence>
<evidence type="ECO:0000313" key="17">
    <source>
        <dbReference type="EMBL" id="KAL3852454.1"/>
    </source>
</evidence>
<dbReference type="Gene3D" id="3.30.40.10">
    <property type="entry name" value="Zinc/RING finger domain, C3HC4 (zinc finger)"/>
    <property type="match status" value="1"/>
</dbReference>
<evidence type="ECO:0000256" key="3">
    <source>
        <dbReference type="ARBA" id="ARBA00004906"/>
    </source>
</evidence>
<evidence type="ECO:0000256" key="2">
    <source>
        <dbReference type="ARBA" id="ARBA00004123"/>
    </source>
</evidence>
<dbReference type="InterPro" id="IPR040380">
    <property type="entry name" value="HAKAI-like_RING-HC"/>
</dbReference>
<evidence type="ECO:0000256" key="5">
    <source>
        <dbReference type="ARBA" id="ARBA00022473"/>
    </source>
</evidence>
<reference evidence="17 18" key="1">
    <citation type="submission" date="2024-11" db="EMBL/GenBank/DDBJ databases">
        <title>Chromosome-level genome assembly of the freshwater bivalve Anodonta woodiana.</title>
        <authorList>
            <person name="Chen X."/>
        </authorList>
    </citation>
    <scope>NUCLEOTIDE SEQUENCE [LARGE SCALE GENOMIC DNA]</scope>
    <source>
        <strain evidence="17">MN2024</strain>
        <tissue evidence="17">Gills</tissue>
    </source>
</reference>
<dbReference type="InterPro" id="IPR041042">
    <property type="entry name" value="Znf_Hakai"/>
</dbReference>
<keyword evidence="18" id="KW-1185">Reference proteome</keyword>
<dbReference type="GO" id="GO:0005634">
    <property type="term" value="C:nucleus"/>
    <property type="evidence" value="ECO:0007669"/>
    <property type="project" value="UniProtKB-SubCell"/>
</dbReference>
<feature type="compositionally biased region" description="Pro residues" evidence="15">
    <location>
        <begin position="492"/>
        <end position="513"/>
    </location>
</feature>
<dbReference type="EC" id="2.3.2.27" evidence="4"/>
<keyword evidence="10" id="KW-0862">Zinc</keyword>
<evidence type="ECO:0000256" key="1">
    <source>
        <dbReference type="ARBA" id="ARBA00000900"/>
    </source>
</evidence>
<feature type="compositionally biased region" description="Pro residues" evidence="15">
    <location>
        <begin position="543"/>
        <end position="555"/>
    </location>
</feature>
<dbReference type="PROSITE" id="PS50089">
    <property type="entry name" value="ZF_RING_2"/>
    <property type="match status" value="1"/>
</dbReference>
<evidence type="ECO:0000259" key="16">
    <source>
        <dbReference type="PROSITE" id="PS50089"/>
    </source>
</evidence>
<dbReference type="PANTHER" id="PTHR13480">
    <property type="entry name" value="E3 UBIQUITIN-PROTEIN LIGASE HAKAI-RELATED"/>
    <property type="match status" value="1"/>
</dbReference>
<evidence type="ECO:0000256" key="12">
    <source>
        <dbReference type="ARBA" id="ARBA00038499"/>
    </source>
</evidence>